<dbReference type="OrthoDB" id="324626at2"/>
<organism evidence="5 6">
    <name type="scientific">Paenibacillus piri</name>
    <dbReference type="NCBI Taxonomy" id="2547395"/>
    <lineage>
        <taxon>Bacteria</taxon>
        <taxon>Bacillati</taxon>
        <taxon>Bacillota</taxon>
        <taxon>Bacilli</taxon>
        <taxon>Bacillales</taxon>
        <taxon>Paenibacillaceae</taxon>
        <taxon>Paenibacillus</taxon>
    </lineage>
</organism>
<dbReference type="PANTHER" id="PTHR43280:SF2">
    <property type="entry name" value="HTH-TYPE TRANSCRIPTIONAL REGULATOR EXSA"/>
    <property type="match status" value="1"/>
</dbReference>
<dbReference type="RefSeq" id="WP_133233330.1">
    <property type="nucleotide sequence ID" value="NZ_SMRT01000014.1"/>
</dbReference>
<dbReference type="InterPro" id="IPR041522">
    <property type="entry name" value="CdaR_GGDEF"/>
</dbReference>
<dbReference type="PROSITE" id="PS01124">
    <property type="entry name" value="HTH_ARAC_FAMILY_2"/>
    <property type="match status" value="1"/>
</dbReference>
<keyword evidence="1" id="KW-0805">Transcription regulation</keyword>
<dbReference type="SMART" id="SM00342">
    <property type="entry name" value="HTH_ARAC"/>
    <property type="match status" value="1"/>
</dbReference>
<gene>
    <name evidence="5" type="ORF">E1757_25080</name>
</gene>
<evidence type="ECO:0000259" key="4">
    <source>
        <dbReference type="PROSITE" id="PS01124"/>
    </source>
</evidence>
<evidence type="ECO:0000313" key="5">
    <source>
        <dbReference type="EMBL" id="TDF94165.1"/>
    </source>
</evidence>
<dbReference type="GO" id="GO:0003700">
    <property type="term" value="F:DNA-binding transcription factor activity"/>
    <property type="evidence" value="ECO:0007669"/>
    <property type="project" value="InterPro"/>
</dbReference>
<dbReference type="Proteomes" id="UP000295636">
    <property type="component" value="Unassembled WGS sequence"/>
</dbReference>
<dbReference type="Pfam" id="PF12833">
    <property type="entry name" value="HTH_18"/>
    <property type="match status" value="1"/>
</dbReference>
<dbReference type="PRINTS" id="PR00032">
    <property type="entry name" value="HTHARAC"/>
</dbReference>
<accession>A0A4R5KHF9</accession>
<reference evidence="5 6" key="1">
    <citation type="submission" date="2019-03" db="EMBL/GenBank/DDBJ databases">
        <title>This is whole genome sequence of Paenibacillus sp MS74 strain.</title>
        <authorList>
            <person name="Trinh H.N."/>
        </authorList>
    </citation>
    <scope>NUCLEOTIDE SEQUENCE [LARGE SCALE GENOMIC DNA]</scope>
    <source>
        <strain evidence="5 6">MS74</strain>
    </source>
</reference>
<name>A0A4R5KHF9_9BACL</name>
<keyword evidence="3" id="KW-0804">Transcription</keyword>
<dbReference type="PANTHER" id="PTHR43280">
    <property type="entry name" value="ARAC-FAMILY TRANSCRIPTIONAL REGULATOR"/>
    <property type="match status" value="1"/>
</dbReference>
<protein>
    <submittedName>
        <fullName evidence="5">AraC family transcriptional regulator</fullName>
    </submittedName>
</protein>
<dbReference type="InterPro" id="IPR009057">
    <property type="entry name" value="Homeodomain-like_sf"/>
</dbReference>
<dbReference type="InterPro" id="IPR018060">
    <property type="entry name" value="HTH_AraC"/>
</dbReference>
<dbReference type="InterPro" id="IPR020449">
    <property type="entry name" value="Tscrpt_reg_AraC-type_HTH"/>
</dbReference>
<dbReference type="EMBL" id="SMRT01000014">
    <property type="protein sequence ID" value="TDF94165.1"/>
    <property type="molecule type" value="Genomic_DNA"/>
</dbReference>
<evidence type="ECO:0000256" key="2">
    <source>
        <dbReference type="ARBA" id="ARBA00023125"/>
    </source>
</evidence>
<dbReference type="Pfam" id="PF17853">
    <property type="entry name" value="GGDEF_2"/>
    <property type="match status" value="1"/>
</dbReference>
<feature type="domain" description="HTH araC/xylS-type" evidence="4">
    <location>
        <begin position="289"/>
        <end position="386"/>
    </location>
</feature>
<dbReference type="AlphaFoldDB" id="A0A4R5KHF9"/>
<dbReference type="GO" id="GO:0043565">
    <property type="term" value="F:sequence-specific DNA binding"/>
    <property type="evidence" value="ECO:0007669"/>
    <property type="project" value="InterPro"/>
</dbReference>
<comment type="caution">
    <text evidence="5">The sequence shown here is derived from an EMBL/GenBank/DDBJ whole genome shotgun (WGS) entry which is preliminary data.</text>
</comment>
<dbReference type="Gene3D" id="1.10.10.60">
    <property type="entry name" value="Homeodomain-like"/>
    <property type="match status" value="2"/>
</dbReference>
<keyword evidence="6" id="KW-1185">Reference proteome</keyword>
<evidence type="ECO:0000256" key="1">
    <source>
        <dbReference type="ARBA" id="ARBA00023015"/>
    </source>
</evidence>
<evidence type="ECO:0000313" key="6">
    <source>
        <dbReference type="Proteomes" id="UP000295636"/>
    </source>
</evidence>
<evidence type="ECO:0000256" key="3">
    <source>
        <dbReference type="ARBA" id="ARBA00023163"/>
    </source>
</evidence>
<sequence>MDEIQLANASDTMRKMVQDCLLSDLIAVERCNEKLIKKELLRYGIRTNFSFPAIAAVEVSRNDWKASGERCDMNGLRTLLEQTLQNEGVVFLDDARRLNVLLSWDAVHKLTTAEKRIRQQFPFAATIGIGNPCQHIGEIHKSHQQALLSLQHRFYKGTGKIIYYRSLVPYTDSCPDTAEQEDELIHSLLSSPDGECAERAVDRFFQKLLQHGPFEISEIYAAAIRLLIHLEQSVKERTQWDHTKLRLDIMSVASLETLDEVKAHVIRYAKEMQQALGTEKSEPQNNIIVKTLAIMEEEYDQATLPSIAEKVYMTPTYLSMFFKLNTGKTFIEQLTDIRISKAKKLLRSTCLKNYEVAEKVGYHDSRYFSQIFKKKVGLSPSEFREAGIAN</sequence>
<dbReference type="SUPFAM" id="SSF46689">
    <property type="entry name" value="Homeodomain-like"/>
    <property type="match status" value="1"/>
</dbReference>
<keyword evidence="2" id="KW-0238">DNA-binding</keyword>
<proteinExistence type="predicted"/>